<evidence type="ECO:0000313" key="8">
    <source>
        <dbReference type="EMBL" id="KAE8679054.1"/>
    </source>
</evidence>
<dbReference type="GO" id="GO:0000139">
    <property type="term" value="C:Golgi membrane"/>
    <property type="evidence" value="ECO:0007669"/>
    <property type="project" value="UniProtKB-SubCell"/>
</dbReference>
<dbReference type="AlphaFoldDB" id="A0A6A2YLA2"/>
<dbReference type="GO" id="GO:0016788">
    <property type="term" value="F:hydrolase activity, acting on ester bonds"/>
    <property type="evidence" value="ECO:0007669"/>
    <property type="project" value="TreeGrafter"/>
</dbReference>
<keyword evidence="2 7" id="KW-0337">GPI-anchor biosynthesis</keyword>
<evidence type="ECO:0000256" key="3">
    <source>
        <dbReference type="ARBA" id="ARBA00022692"/>
    </source>
</evidence>
<comment type="function">
    <text evidence="7">Involved in the lipid remodeling steps of GPI-anchor maturation.</text>
</comment>
<keyword evidence="5" id="KW-1133">Transmembrane helix</keyword>
<keyword evidence="9" id="KW-1185">Reference proteome</keyword>
<keyword evidence="3" id="KW-0812">Transmembrane</keyword>
<evidence type="ECO:0000256" key="7">
    <source>
        <dbReference type="RuleBase" id="RU365066"/>
    </source>
</evidence>
<keyword evidence="7" id="KW-0333">Golgi apparatus</keyword>
<evidence type="ECO:0000256" key="2">
    <source>
        <dbReference type="ARBA" id="ARBA00022502"/>
    </source>
</evidence>
<evidence type="ECO:0000313" key="9">
    <source>
        <dbReference type="Proteomes" id="UP000436088"/>
    </source>
</evidence>
<comment type="similarity">
    <text evidence="7">Belongs to the PGAP3 family.</text>
</comment>
<organism evidence="8 9">
    <name type="scientific">Hibiscus syriacus</name>
    <name type="common">Rose of Sharon</name>
    <dbReference type="NCBI Taxonomy" id="106335"/>
    <lineage>
        <taxon>Eukaryota</taxon>
        <taxon>Viridiplantae</taxon>
        <taxon>Streptophyta</taxon>
        <taxon>Embryophyta</taxon>
        <taxon>Tracheophyta</taxon>
        <taxon>Spermatophyta</taxon>
        <taxon>Magnoliopsida</taxon>
        <taxon>eudicotyledons</taxon>
        <taxon>Gunneridae</taxon>
        <taxon>Pentapetalae</taxon>
        <taxon>rosids</taxon>
        <taxon>malvids</taxon>
        <taxon>Malvales</taxon>
        <taxon>Malvaceae</taxon>
        <taxon>Malvoideae</taxon>
        <taxon>Hibiscus</taxon>
    </lineage>
</organism>
<reference evidence="8" key="1">
    <citation type="submission" date="2019-09" db="EMBL/GenBank/DDBJ databases">
        <title>Draft genome information of white flower Hibiscus syriacus.</title>
        <authorList>
            <person name="Kim Y.-M."/>
        </authorList>
    </citation>
    <scope>NUCLEOTIDE SEQUENCE [LARGE SCALE GENOMIC DNA]</scope>
    <source>
        <strain evidence="8">YM2019G1</strain>
    </source>
</reference>
<keyword evidence="6" id="KW-0472">Membrane</keyword>
<accession>A0A6A2YLA2</accession>
<dbReference type="GO" id="GO:0005789">
    <property type="term" value="C:endoplasmic reticulum membrane"/>
    <property type="evidence" value="ECO:0007669"/>
    <property type="project" value="TreeGrafter"/>
</dbReference>
<dbReference type="PANTHER" id="PTHR13148">
    <property type="entry name" value="PER1-RELATED"/>
    <property type="match status" value="1"/>
</dbReference>
<dbReference type="Proteomes" id="UP000436088">
    <property type="component" value="Unassembled WGS sequence"/>
</dbReference>
<proteinExistence type="inferred from homology"/>
<comment type="subcellular location">
    <subcellularLocation>
        <location evidence="1">Endomembrane system</location>
        <topology evidence="1">Multi-pass membrane protein</topology>
    </subcellularLocation>
    <subcellularLocation>
        <location evidence="7">Golgi apparatus membrane</location>
        <topology evidence="7">Multi-pass membrane protein</topology>
    </subcellularLocation>
</comment>
<evidence type="ECO:0000256" key="1">
    <source>
        <dbReference type="ARBA" id="ARBA00004127"/>
    </source>
</evidence>
<dbReference type="InterPro" id="IPR007217">
    <property type="entry name" value="Per1-like"/>
</dbReference>
<name>A0A6A2YLA2_HIBSY</name>
<dbReference type="Pfam" id="PF04080">
    <property type="entry name" value="Per1"/>
    <property type="match status" value="1"/>
</dbReference>
<evidence type="ECO:0000256" key="4">
    <source>
        <dbReference type="ARBA" id="ARBA00022729"/>
    </source>
</evidence>
<dbReference type="PANTHER" id="PTHR13148:SF0">
    <property type="entry name" value="POST-GPI ATTACHMENT TO PROTEINS FACTOR 3"/>
    <property type="match status" value="1"/>
</dbReference>
<comment type="caution">
    <text evidence="8">The sequence shown here is derived from an EMBL/GenBank/DDBJ whole genome shotgun (WGS) entry which is preliminary data.</text>
</comment>
<gene>
    <name evidence="8" type="ORF">F3Y22_tig00111402pilonHSYRG00738</name>
</gene>
<keyword evidence="4" id="KW-0732">Signal</keyword>
<evidence type="ECO:0000256" key="5">
    <source>
        <dbReference type="ARBA" id="ARBA00022989"/>
    </source>
</evidence>
<dbReference type="EMBL" id="VEPZ02001331">
    <property type="protein sequence ID" value="KAE8679054.1"/>
    <property type="molecule type" value="Genomic_DNA"/>
</dbReference>
<sequence>MGLPKCRYNCMVDREKEREAVGNGPVKYHGKWPFERVFGIQEPASVAFFALNLATHFHGWLSFFILLYYNLPLRQEICRARESVTVKEGLASLNRTFGTANPGHLLDLKTSTATGNNGPFVVELKLRCLESNILRCEVEIGSEIGKLLLTSSGPFVVKLNLRCLESNILRCEVEIGYEIGKLLLTSSGPFVVKLNLRCLKSNILRCEVEIGSEIEKLLLTSSGPFVVKLNLCCLECHDILRRGVKIADVWLRARHPSS</sequence>
<evidence type="ECO:0000256" key="6">
    <source>
        <dbReference type="ARBA" id="ARBA00023136"/>
    </source>
</evidence>
<protein>
    <recommendedName>
        <fullName evidence="7">Post-GPI attachment to proteins factor 3</fullName>
    </recommendedName>
</protein>
<dbReference type="GO" id="GO:0006506">
    <property type="term" value="P:GPI anchor biosynthetic process"/>
    <property type="evidence" value="ECO:0007669"/>
    <property type="project" value="UniProtKB-KW"/>
</dbReference>